<keyword evidence="2" id="KW-1185">Reference proteome</keyword>
<name>A0A839Y016_9PSEU</name>
<dbReference type="EMBL" id="JACIBS010000009">
    <property type="protein sequence ID" value="MBB3665973.1"/>
    <property type="molecule type" value="Genomic_DNA"/>
</dbReference>
<sequence length="168" mass="18560">MTIEHPRYAEAVDTVAADPAVQRMAAELRLDNMPRETFTHASNTPTMPFMERANDAYQRYGGSAYGLFLGTVANAVLRLAYDSPLRRYEVRTGSTGGDTVGVGIPPLVTFEVINDAELGLRIADLVRNAHNLDREQVVVELYTSVAEARREDTGERLESFAVDEVIGR</sequence>
<gene>
    <name evidence="1" type="ORF">FB384_004932</name>
</gene>
<evidence type="ECO:0000313" key="1">
    <source>
        <dbReference type="EMBL" id="MBB3665973.1"/>
    </source>
</evidence>
<dbReference type="Proteomes" id="UP000564573">
    <property type="component" value="Unassembled WGS sequence"/>
</dbReference>
<organism evidence="1 2">
    <name type="scientific">Prauserella sediminis</name>
    <dbReference type="NCBI Taxonomy" id="577680"/>
    <lineage>
        <taxon>Bacteria</taxon>
        <taxon>Bacillati</taxon>
        <taxon>Actinomycetota</taxon>
        <taxon>Actinomycetes</taxon>
        <taxon>Pseudonocardiales</taxon>
        <taxon>Pseudonocardiaceae</taxon>
        <taxon>Prauserella</taxon>
        <taxon>Prauserella salsuginis group</taxon>
    </lineage>
</organism>
<evidence type="ECO:0000313" key="2">
    <source>
        <dbReference type="Proteomes" id="UP000564573"/>
    </source>
</evidence>
<accession>A0A839Y016</accession>
<protein>
    <submittedName>
        <fullName evidence="1">Uncharacterized protein</fullName>
    </submittedName>
</protein>
<reference evidence="1 2" key="1">
    <citation type="submission" date="2020-08" db="EMBL/GenBank/DDBJ databases">
        <title>Sequencing the genomes of 1000 actinobacteria strains.</title>
        <authorList>
            <person name="Klenk H.-P."/>
        </authorList>
    </citation>
    <scope>NUCLEOTIDE SEQUENCE [LARGE SCALE GENOMIC DNA]</scope>
    <source>
        <strain evidence="1 2">DSM 45267</strain>
    </source>
</reference>
<proteinExistence type="predicted"/>
<dbReference type="AlphaFoldDB" id="A0A839Y016"/>
<dbReference type="RefSeq" id="WP_183787172.1">
    <property type="nucleotide sequence ID" value="NZ_JACIBS010000009.1"/>
</dbReference>
<comment type="caution">
    <text evidence="1">The sequence shown here is derived from an EMBL/GenBank/DDBJ whole genome shotgun (WGS) entry which is preliminary data.</text>
</comment>